<evidence type="ECO:0000259" key="1">
    <source>
        <dbReference type="PROSITE" id="PS50097"/>
    </source>
</evidence>
<dbReference type="OrthoDB" id="194443at2759"/>
<dbReference type="Proteomes" id="UP000070054">
    <property type="component" value="Unassembled WGS sequence"/>
</dbReference>
<accession>A0A135UK57</accession>
<evidence type="ECO:0000313" key="2">
    <source>
        <dbReference type="EMBL" id="KXH60775.1"/>
    </source>
</evidence>
<dbReference type="Gene3D" id="3.30.710.10">
    <property type="entry name" value="Potassium Channel Kv1.1, Chain A"/>
    <property type="match status" value="1"/>
</dbReference>
<reference evidence="2 3" key="1">
    <citation type="submission" date="2014-02" db="EMBL/GenBank/DDBJ databases">
        <title>The genome sequence of Colletotrichum nymphaeae SA-01.</title>
        <authorList>
            <person name="Baroncelli R."/>
            <person name="Thon M.R."/>
        </authorList>
    </citation>
    <scope>NUCLEOTIDE SEQUENCE [LARGE SCALE GENOMIC DNA]</scope>
    <source>
        <strain evidence="2 3">SA-01</strain>
    </source>
</reference>
<proteinExistence type="predicted"/>
<name>A0A135UK57_9PEZI</name>
<sequence>MHNEPEAMMDRDGEVLFPISSGDDDDQVRIIIECAENKSFVVQKSLITKHSDFFRACLGHDCQESRNSTIRLLDVNPDLMVLYLDLAHRQLQKRLRLGPEVVILSRDYPLVADWACLIELYQLIDFLQNVGLLKQVAYALRGCISFTPRQMCTVDAEDATIDRILEAFEMLEVNHRYQARFRDDIISDKYLILRLFGNALIQEPGTLEKFLSAIIRI</sequence>
<dbReference type="AlphaFoldDB" id="A0A135UK57"/>
<dbReference type="InterPro" id="IPR000210">
    <property type="entry name" value="BTB/POZ_dom"/>
</dbReference>
<dbReference type="SUPFAM" id="SSF54695">
    <property type="entry name" value="POZ domain"/>
    <property type="match status" value="1"/>
</dbReference>
<dbReference type="InterPro" id="IPR011333">
    <property type="entry name" value="SKP1/BTB/POZ_sf"/>
</dbReference>
<feature type="domain" description="BTB" evidence="1">
    <location>
        <begin position="26"/>
        <end position="88"/>
    </location>
</feature>
<evidence type="ECO:0000313" key="3">
    <source>
        <dbReference type="Proteomes" id="UP000070054"/>
    </source>
</evidence>
<dbReference type="CDD" id="cd18186">
    <property type="entry name" value="BTB_POZ_ZBTB_KLHL-like"/>
    <property type="match status" value="1"/>
</dbReference>
<organism evidence="2 3">
    <name type="scientific">Colletotrichum nymphaeae SA-01</name>
    <dbReference type="NCBI Taxonomy" id="1460502"/>
    <lineage>
        <taxon>Eukaryota</taxon>
        <taxon>Fungi</taxon>
        <taxon>Dikarya</taxon>
        <taxon>Ascomycota</taxon>
        <taxon>Pezizomycotina</taxon>
        <taxon>Sordariomycetes</taxon>
        <taxon>Hypocreomycetidae</taxon>
        <taxon>Glomerellales</taxon>
        <taxon>Glomerellaceae</taxon>
        <taxon>Colletotrichum</taxon>
        <taxon>Colletotrichum acutatum species complex</taxon>
    </lineage>
</organism>
<dbReference type="EMBL" id="JEMN01000479">
    <property type="protein sequence ID" value="KXH60775.1"/>
    <property type="molecule type" value="Genomic_DNA"/>
</dbReference>
<gene>
    <name evidence="2" type="ORF">CNYM01_04311</name>
</gene>
<protein>
    <recommendedName>
        <fullName evidence="1">BTB domain-containing protein</fullName>
    </recommendedName>
</protein>
<comment type="caution">
    <text evidence="2">The sequence shown here is derived from an EMBL/GenBank/DDBJ whole genome shotgun (WGS) entry which is preliminary data.</text>
</comment>
<dbReference type="PROSITE" id="PS50097">
    <property type="entry name" value="BTB"/>
    <property type="match status" value="1"/>
</dbReference>
<keyword evidence="3" id="KW-1185">Reference proteome</keyword>